<comment type="caution">
    <text evidence="10">The sequence shown here is derived from an EMBL/GenBank/DDBJ whole genome shotgun (WGS) entry which is preliminary data.</text>
</comment>
<organism evidence="10 11">
    <name type="scientific">Paractinoplanes tereljensis</name>
    <dbReference type="NCBI Taxonomy" id="571912"/>
    <lineage>
        <taxon>Bacteria</taxon>
        <taxon>Bacillati</taxon>
        <taxon>Actinomycetota</taxon>
        <taxon>Actinomycetes</taxon>
        <taxon>Micromonosporales</taxon>
        <taxon>Micromonosporaceae</taxon>
        <taxon>Paractinoplanes</taxon>
    </lineage>
</organism>
<evidence type="ECO:0000259" key="8">
    <source>
        <dbReference type="PROSITE" id="PS51085"/>
    </source>
</evidence>
<dbReference type="SUPFAM" id="SSF52343">
    <property type="entry name" value="Ferredoxin reductase-like, C-terminal NADP-linked domain"/>
    <property type="match status" value="1"/>
</dbReference>
<dbReference type="InterPro" id="IPR001041">
    <property type="entry name" value="2Fe-2S_ferredoxin-type"/>
</dbReference>
<keyword evidence="6" id="KW-0408">Iron</keyword>
<reference evidence="10" key="1">
    <citation type="submission" date="2021-01" db="EMBL/GenBank/DDBJ databases">
        <title>Whole genome shotgun sequence of Actinoplanes tereljensis NBRC 105297.</title>
        <authorList>
            <person name="Komaki H."/>
            <person name="Tamura T."/>
        </authorList>
    </citation>
    <scope>NUCLEOTIDE SEQUENCE</scope>
    <source>
        <strain evidence="10">NBRC 105297</strain>
    </source>
</reference>
<dbReference type="InterPro" id="IPR050415">
    <property type="entry name" value="MRET"/>
</dbReference>
<evidence type="ECO:0000256" key="4">
    <source>
        <dbReference type="ARBA" id="ARBA00022723"/>
    </source>
</evidence>
<dbReference type="AlphaFoldDB" id="A0A919NHE0"/>
<feature type="domain" description="FAD-binding FR-type" evidence="9">
    <location>
        <begin position="1"/>
        <end position="98"/>
    </location>
</feature>
<dbReference type="Gene3D" id="2.40.30.10">
    <property type="entry name" value="Translation factors"/>
    <property type="match status" value="1"/>
</dbReference>
<proteinExistence type="predicted"/>
<keyword evidence="5" id="KW-0560">Oxidoreductase</keyword>
<dbReference type="PROSITE" id="PS51384">
    <property type="entry name" value="FAD_FR"/>
    <property type="match status" value="1"/>
</dbReference>
<dbReference type="PANTHER" id="PTHR47354">
    <property type="entry name" value="NADH OXIDOREDUCTASE HCR"/>
    <property type="match status" value="1"/>
</dbReference>
<feature type="domain" description="2Fe-2S ferredoxin-type" evidence="8">
    <location>
        <begin position="204"/>
        <end position="289"/>
    </location>
</feature>
<dbReference type="InterPro" id="IPR017938">
    <property type="entry name" value="Riboflavin_synthase-like_b-brl"/>
</dbReference>
<dbReference type="PANTHER" id="PTHR47354:SF1">
    <property type="entry name" value="CARNITINE MONOOXYGENASE REDUCTASE SUBUNIT"/>
    <property type="match status" value="1"/>
</dbReference>
<dbReference type="PRINTS" id="PR00371">
    <property type="entry name" value="FPNCR"/>
</dbReference>
<dbReference type="InterPro" id="IPR036010">
    <property type="entry name" value="2Fe-2S_ferredoxin-like_sf"/>
</dbReference>
<comment type="cofactor">
    <cofactor evidence="1">
        <name>FAD</name>
        <dbReference type="ChEBI" id="CHEBI:57692"/>
    </cofactor>
</comment>
<dbReference type="Gene3D" id="3.10.20.30">
    <property type="match status" value="1"/>
</dbReference>
<dbReference type="CDD" id="cd06185">
    <property type="entry name" value="PDR_like"/>
    <property type="match status" value="1"/>
</dbReference>
<dbReference type="InterPro" id="IPR001709">
    <property type="entry name" value="Flavoprot_Pyr_Nucl_cyt_Rdtase"/>
</dbReference>
<dbReference type="EMBL" id="BOMY01000002">
    <property type="protein sequence ID" value="GIF17832.1"/>
    <property type="molecule type" value="Genomic_DNA"/>
</dbReference>
<dbReference type="SUPFAM" id="SSF54292">
    <property type="entry name" value="2Fe-2S ferredoxin-like"/>
    <property type="match status" value="1"/>
</dbReference>
<dbReference type="Proteomes" id="UP000623608">
    <property type="component" value="Unassembled WGS sequence"/>
</dbReference>
<evidence type="ECO:0000256" key="7">
    <source>
        <dbReference type="ARBA" id="ARBA00023014"/>
    </source>
</evidence>
<dbReference type="PROSITE" id="PS51085">
    <property type="entry name" value="2FE2S_FER_2"/>
    <property type="match status" value="1"/>
</dbReference>
<evidence type="ECO:0000256" key="5">
    <source>
        <dbReference type="ARBA" id="ARBA00023002"/>
    </source>
</evidence>
<dbReference type="GO" id="GO:0016491">
    <property type="term" value="F:oxidoreductase activity"/>
    <property type="evidence" value="ECO:0007669"/>
    <property type="project" value="UniProtKB-KW"/>
</dbReference>
<evidence type="ECO:0000256" key="2">
    <source>
        <dbReference type="ARBA" id="ARBA00022630"/>
    </source>
</evidence>
<evidence type="ECO:0000256" key="6">
    <source>
        <dbReference type="ARBA" id="ARBA00023004"/>
    </source>
</evidence>
<dbReference type="InterPro" id="IPR017927">
    <property type="entry name" value="FAD-bd_FR_type"/>
</dbReference>
<evidence type="ECO:0000313" key="11">
    <source>
        <dbReference type="Proteomes" id="UP000623608"/>
    </source>
</evidence>
<dbReference type="Gene3D" id="3.40.50.80">
    <property type="entry name" value="Nucleotide-binding domain of ferredoxin-NADP reductase (FNR) module"/>
    <property type="match status" value="1"/>
</dbReference>
<dbReference type="InterPro" id="IPR012675">
    <property type="entry name" value="Beta-grasp_dom_sf"/>
</dbReference>
<accession>A0A919NHE0</accession>
<dbReference type="InterPro" id="IPR039261">
    <property type="entry name" value="FNR_nucleotide-bd"/>
</dbReference>
<evidence type="ECO:0000256" key="3">
    <source>
        <dbReference type="ARBA" id="ARBA00022714"/>
    </source>
</evidence>
<dbReference type="PRINTS" id="PR00409">
    <property type="entry name" value="PHDIOXRDTASE"/>
</dbReference>
<keyword evidence="4" id="KW-0479">Metal-binding</keyword>
<gene>
    <name evidence="10" type="ORF">Ate02nite_05620</name>
</gene>
<evidence type="ECO:0000256" key="1">
    <source>
        <dbReference type="ARBA" id="ARBA00001974"/>
    </source>
</evidence>
<keyword evidence="3" id="KW-0001">2Fe-2S</keyword>
<dbReference type="SUPFAM" id="SSF63380">
    <property type="entry name" value="Riboflavin synthase domain-like"/>
    <property type="match status" value="1"/>
</dbReference>
<evidence type="ECO:0000313" key="10">
    <source>
        <dbReference type="EMBL" id="GIF17832.1"/>
    </source>
</evidence>
<dbReference type="GO" id="GO:0051537">
    <property type="term" value="F:2 iron, 2 sulfur cluster binding"/>
    <property type="evidence" value="ECO:0007669"/>
    <property type="project" value="UniProtKB-KW"/>
</dbReference>
<dbReference type="InterPro" id="IPR006058">
    <property type="entry name" value="2Fe2S_fd_BS"/>
</dbReference>
<evidence type="ECO:0000259" key="9">
    <source>
        <dbReference type="PROSITE" id="PS51384"/>
    </source>
</evidence>
<keyword evidence="11" id="KW-1185">Reference proteome</keyword>
<protein>
    <submittedName>
        <fullName evidence="10">Ferredoxin</fullName>
    </submittedName>
</protein>
<dbReference type="PROSITE" id="PS00197">
    <property type="entry name" value="2FE2S_FER_1"/>
    <property type="match status" value="1"/>
</dbReference>
<dbReference type="GO" id="GO:0046872">
    <property type="term" value="F:metal ion binding"/>
    <property type="evidence" value="ECO:0007669"/>
    <property type="project" value="UniProtKB-KW"/>
</dbReference>
<dbReference type="Pfam" id="PF00111">
    <property type="entry name" value="Fer2"/>
    <property type="match status" value="1"/>
</dbReference>
<keyword evidence="2" id="KW-0285">Flavoprotein</keyword>
<dbReference type="CDD" id="cd00207">
    <property type="entry name" value="fer2"/>
    <property type="match status" value="1"/>
</dbReference>
<sequence>MLSVRVVAARWEAPDIVSYTLSGPSLPAWEPGAHIDLHLPSGLVRQYSLCSDFSDLSAYRIAVLAQPSGRGGSMEAHRALHVGATVSISPPRQTFPLVPASRYVFVAGGIGITPLLPMIRQASALGIPWSLFYGARHTAFAAELSGPVTFVDGLLDLPAIVASSSDAEIYACGPAPMLDALSAMRADLHMERFAPFVAGGDGSFEVELARTGVIVPVGADETILSAVRAAGADVPSSCEMGFCGTCETKVLSGTVDHRDDLLTPAERATGNTMMVCVSRASCARLILDL</sequence>
<keyword evidence="7" id="KW-0411">Iron-sulfur</keyword>
<name>A0A919NHE0_9ACTN</name>